<reference evidence="1 2" key="1">
    <citation type="submission" date="2017-04" db="EMBL/GenBank/DDBJ databases">
        <title>Genome Sequence of the Model Brown-Rot Fungus Postia placenta SB12.</title>
        <authorList>
            <consortium name="DOE Joint Genome Institute"/>
            <person name="Gaskell J."/>
            <person name="Kersten P."/>
            <person name="Larrondo L.F."/>
            <person name="Canessa P."/>
            <person name="Martinez D."/>
            <person name="Hibbett D."/>
            <person name="Schmoll M."/>
            <person name="Kubicek C.P."/>
            <person name="Martinez A.T."/>
            <person name="Yadav J."/>
            <person name="Master E."/>
            <person name="Magnuson J.K."/>
            <person name="James T."/>
            <person name="Yaver D."/>
            <person name="Berka R."/>
            <person name="Labutti K."/>
            <person name="Lipzen A."/>
            <person name="Aerts A."/>
            <person name="Barry K."/>
            <person name="Henrissat B."/>
            <person name="Blanchette R."/>
            <person name="Grigoriev I."/>
            <person name="Cullen D."/>
        </authorList>
    </citation>
    <scope>NUCLEOTIDE SEQUENCE [LARGE SCALE GENOMIC DNA]</scope>
    <source>
        <strain evidence="1 2">MAD-698-R-SB12</strain>
    </source>
</reference>
<dbReference type="GeneID" id="36323627"/>
<evidence type="ECO:0000313" key="1">
    <source>
        <dbReference type="EMBL" id="OSX63934.1"/>
    </source>
</evidence>
<dbReference type="RefSeq" id="XP_024340728.1">
    <property type="nucleotide sequence ID" value="XM_024478677.1"/>
</dbReference>
<dbReference type="Proteomes" id="UP000194127">
    <property type="component" value="Unassembled WGS sequence"/>
</dbReference>
<keyword evidence="2" id="KW-1185">Reference proteome</keyword>
<dbReference type="AlphaFoldDB" id="A0A1X6N5Q1"/>
<dbReference type="EMBL" id="KZ110594">
    <property type="protein sequence ID" value="OSX63934.1"/>
    <property type="molecule type" value="Genomic_DNA"/>
</dbReference>
<evidence type="ECO:0000313" key="2">
    <source>
        <dbReference type="Proteomes" id="UP000194127"/>
    </source>
</evidence>
<proteinExistence type="predicted"/>
<accession>A0A1X6N5Q1</accession>
<name>A0A1X6N5Q1_9APHY</name>
<gene>
    <name evidence="1" type="ORF">POSPLADRAFT_1045087</name>
</gene>
<protein>
    <submittedName>
        <fullName evidence="1">Uncharacterized protein</fullName>
    </submittedName>
</protein>
<organism evidence="1 2">
    <name type="scientific">Postia placenta MAD-698-R-SB12</name>
    <dbReference type="NCBI Taxonomy" id="670580"/>
    <lineage>
        <taxon>Eukaryota</taxon>
        <taxon>Fungi</taxon>
        <taxon>Dikarya</taxon>
        <taxon>Basidiomycota</taxon>
        <taxon>Agaricomycotina</taxon>
        <taxon>Agaricomycetes</taxon>
        <taxon>Polyporales</taxon>
        <taxon>Adustoporiaceae</taxon>
        <taxon>Rhodonia</taxon>
    </lineage>
</organism>
<sequence length="73" mass="8401">MTRYVRLCGGIFLDDQSSRVTPTGDDVDDQNNWSVFNYTRSLRGESKMTREIVHLEKGCLLSTSTAQHRDHRV</sequence>